<comment type="similarity">
    <text evidence="7">Belongs to the binding-protein-dependent transport system permease family.</text>
</comment>
<evidence type="ECO:0000256" key="3">
    <source>
        <dbReference type="ARBA" id="ARBA00022475"/>
    </source>
</evidence>
<evidence type="ECO:0000313" key="10">
    <source>
        <dbReference type="Proteomes" id="UP000289856"/>
    </source>
</evidence>
<evidence type="ECO:0000313" key="9">
    <source>
        <dbReference type="EMBL" id="BBI35525.1"/>
    </source>
</evidence>
<dbReference type="PROSITE" id="PS50928">
    <property type="entry name" value="ABC_TM1"/>
    <property type="match status" value="1"/>
</dbReference>
<dbReference type="EMBL" id="AP019400">
    <property type="protein sequence ID" value="BBI35525.1"/>
    <property type="molecule type" value="Genomic_DNA"/>
</dbReference>
<feature type="domain" description="ABC transmembrane type-1" evidence="8">
    <location>
        <begin position="71"/>
        <end position="259"/>
    </location>
</feature>
<comment type="subcellular location">
    <subcellularLocation>
        <location evidence="1 7">Cell membrane</location>
        <topology evidence="1 7">Multi-pass membrane protein</topology>
    </subcellularLocation>
</comment>
<keyword evidence="5 7" id="KW-1133">Transmembrane helix</keyword>
<feature type="transmembrane region" description="Helical" evidence="7">
    <location>
        <begin position="12"/>
        <end position="36"/>
    </location>
</feature>
<organism evidence="9 10">
    <name type="scientific">Cohnella abietis</name>
    <dbReference type="NCBI Taxonomy" id="2507935"/>
    <lineage>
        <taxon>Bacteria</taxon>
        <taxon>Bacillati</taxon>
        <taxon>Bacillota</taxon>
        <taxon>Bacilli</taxon>
        <taxon>Bacillales</taxon>
        <taxon>Paenibacillaceae</taxon>
        <taxon>Cohnella</taxon>
    </lineage>
</organism>
<dbReference type="CDD" id="cd06261">
    <property type="entry name" value="TM_PBP2"/>
    <property type="match status" value="1"/>
</dbReference>
<evidence type="ECO:0000256" key="4">
    <source>
        <dbReference type="ARBA" id="ARBA00022692"/>
    </source>
</evidence>
<feature type="transmembrane region" description="Helical" evidence="7">
    <location>
        <begin position="76"/>
        <end position="96"/>
    </location>
</feature>
<proteinExistence type="inferred from homology"/>
<dbReference type="KEGG" id="cohn:KCTCHS21_49240"/>
<dbReference type="GO" id="GO:0055085">
    <property type="term" value="P:transmembrane transport"/>
    <property type="evidence" value="ECO:0007669"/>
    <property type="project" value="InterPro"/>
</dbReference>
<keyword evidence="6 7" id="KW-0472">Membrane</keyword>
<keyword evidence="2 7" id="KW-0813">Transport</keyword>
<feature type="transmembrane region" description="Helical" evidence="7">
    <location>
        <begin position="140"/>
        <end position="160"/>
    </location>
</feature>
<feature type="transmembrane region" description="Helical" evidence="7">
    <location>
        <begin position="238"/>
        <end position="259"/>
    </location>
</feature>
<dbReference type="InterPro" id="IPR000515">
    <property type="entry name" value="MetI-like"/>
</dbReference>
<evidence type="ECO:0000259" key="8">
    <source>
        <dbReference type="PROSITE" id="PS50928"/>
    </source>
</evidence>
<sequence length="274" mass="30370">MMALRKNYKLWLLEAGLLIMSLVIIVPLLIMIFGSLKSPAEAAQFSIKPPSEWHWDNYSFVIQSGGIIRSFGNSTIITVFSLLLTVVVSSAAAFIISRRRSKRSEGMYIFFLIGMIAPMQIITTYAVLKILHLTGSFTGVILINAAMNIPLSIVMFSGFVKGIPREIDEAAAIDGCGTYRLFGIIILPLLKPVISSNIIFLSLGIWNDIMLPIYFLNGEKWTLPLSVYQFFGQYFSSWNYVFADIVISAVPVVVLFLVAQKYIVSGMMSGALKG</sequence>
<keyword evidence="4 7" id="KW-0812">Transmembrane</keyword>
<gene>
    <name evidence="9" type="primary">msmG_2</name>
    <name evidence="9" type="ORF">KCTCHS21_49240</name>
</gene>
<dbReference type="SUPFAM" id="SSF161098">
    <property type="entry name" value="MetI-like"/>
    <property type="match status" value="1"/>
</dbReference>
<dbReference type="AlphaFoldDB" id="A0A3T1DC57"/>
<accession>A0A3T1DC57</accession>
<dbReference type="Proteomes" id="UP000289856">
    <property type="component" value="Chromosome"/>
</dbReference>
<name>A0A3T1DC57_9BACL</name>
<dbReference type="PANTHER" id="PTHR43744:SF12">
    <property type="entry name" value="ABC TRANSPORTER PERMEASE PROTEIN MG189-RELATED"/>
    <property type="match status" value="1"/>
</dbReference>
<evidence type="ECO:0000256" key="7">
    <source>
        <dbReference type="RuleBase" id="RU363032"/>
    </source>
</evidence>
<dbReference type="PANTHER" id="PTHR43744">
    <property type="entry name" value="ABC TRANSPORTER PERMEASE PROTEIN MG189-RELATED-RELATED"/>
    <property type="match status" value="1"/>
</dbReference>
<keyword evidence="3" id="KW-1003">Cell membrane</keyword>
<reference evidence="9 10" key="1">
    <citation type="submission" date="2019-01" db="EMBL/GenBank/DDBJ databases">
        <title>Complete genome sequence of Cohnella hallensis HS21 isolated from Korean fir (Abies koreana) rhizospheric soil.</title>
        <authorList>
            <person name="Jiang L."/>
            <person name="Kang S.W."/>
            <person name="Kim S."/>
            <person name="Jung J."/>
            <person name="Kim C.Y."/>
            <person name="Kim D.H."/>
            <person name="Kim S.W."/>
            <person name="Lee J."/>
        </authorList>
    </citation>
    <scope>NUCLEOTIDE SEQUENCE [LARGE SCALE GENOMIC DNA]</scope>
    <source>
        <strain evidence="9 10">HS21</strain>
    </source>
</reference>
<feature type="transmembrane region" description="Helical" evidence="7">
    <location>
        <begin position="181"/>
        <end position="206"/>
    </location>
</feature>
<keyword evidence="10" id="KW-1185">Reference proteome</keyword>
<evidence type="ECO:0000256" key="2">
    <source>
        <dbReference type="ARBA" id="ARBA00022448"/>
    </source>
</evidence>
<dbReference type="Gene3D" id="1.10.3720.10">
    <property type="entry name" value="MetI-like"/>
    <property type="match status" value="1"/>
</dbReference>
<dbReference type="InterPro" id="IPR035906">
    <property type="entry name" value="MetI-like_sf"/>
</dbReference>
<evidence type="ECO:0000256" key="5">
    <source>
        <dbReference type="ARBA" id="ARBA00022989"/>
    </source>
</evidence>
<protein>
    <submittedName>
        <fullName evidence="9">Sugar ABC transporter permease</fullName>
    </submittedName>
</protein>
<feature type="transmembrane region" description="Helical" evidence="7">
    <location>
        <begin position="108"/>
        <end position="128"/>
    </location>
</feature>
<dbReference type="Pfam" id="PF00528">
    <property type="entry name" value="BPD_transp_1"/>
    <property type="match status" value="1"/>
</dbReference>
<evidence type="ECO:0000256" key="1">
    <source>
        <dbReference type="ARBA" id="ARBA00004651"/>
    </source>
</evidence>
<dbReference type="GO" id="GO:0005886">
    <property type="term" value="C:plasma membrane"/>
    <property type="evidence" value="ECO:0007669"/>
    <property type="project" value="UniProtKB-SubCell"/>
</dbReference>
<evidence type="ECO:0000256" key="6">
    <source>
        <dbReference type="ARBA" id="ARBA00023136"/>
    </source>
</evidence>